<dbReference type="PRINTS" id="PR01805">
    <property type="entry name" value="VACJLIPOPROT"/>
</dbReference>
<comment type="similarity">
    <text evidence="1">Belongs to the MlaA family.</text>
</comment>
<feature type="chain" id="PRO_5019002287" evidence="3">
    <location>
        <begin position="27"/>
        <end position="256"/>
    </location>
</feature>
<dbReference type="AlphaFoldDB" id="A0A448TTV3"/>
<name>A0A448TTV3_9PAST</name>
<dbReference type="PROSITE" id="PS51257">
    <property type="entry name" value="PROKAR_LIPOPROTEIN"/>
    <property type="match status" value="1"/>
</dbReference>
<dbReference type="PANTHER" id="PTHR30035">
    <property type="entry name" value="LIPOPROTEIN VACJ-RELATED"/>
    <property type="match status" value="1"/>
</dbReference>
<dbReference type="GO" id="GO:0016020">
    <property type="term" value="C:membrane"/>
    <property type="evidence" value="ECO:0007669"/>
    <property type="project" value="InterPro"/>
</dbReference>
<proteinExistence type="inferred from homology"/>
<accession>A0A448TTV3</accession>
<evidence type="ECO:0000256" key="2">
    <source>
        <dbReference type="ARBA" id="ARBA00022729"/>
    </source>
</evidence>
<keyword evidence="2 3" id="KW-0732">Signal</keyword>
<sequence>MKKQLSKAGKAMVVAVTSVCLLSACATIDPKTGERKDPLEKFNRAMWNINYNYLDPYILKPAAEGWKNYVPTPLRVGLVNVANNLDEPASFVNYLLEGKPKIAMIHFTRFWFNTIFGIGGLIDWADKIPGLTVSQDTERRFGDTLGVYGVKTGPYVMLPAYGPATPREDLGNLADYTYPVFSLLEWPAGLAKYVVQGLDKRAALLGKGKLLKDSQDPYIMFREAYFQNLNYRIHGDKAVAKPEPQLSQADLDEIDG</sequence>
<evidence type="ECO:0000313" key="5">
    <source>
        <dbReference type="Proteomes" id="UP000279799"/>
    </source>
</evidence>
<dbReference type="OrthoDB" id="9785326at2"/>
<dbReference type="RefSeq" id="WP_126599360.1">
    <property type="nucleotide sequence ID" value="NZ_LR134510.1"/>
</dbReference>
<dbReference type="InterPro" id="IPR007428">
    <property type="entry name" value="MlaA"/>
</dbReference>
<dbReference type="KEGG" id="adp:NCTC12871_00885"/>
<feature type="signal peptide" evidence="3">
    <location>
        <begin position="1"/>
        <end position="26"/>
    </location>
</feature>
<evidence type="ECO:0000256" key="3">
    <source>
        <dbReference type="SAM" id="SignalP"/>
    </source>
</evidence>
<dbReference type="Pfam" id="PF04333">
    <property type="entry name" value="MlaA"/>
    <property type="match status" value="1"/>
</dbReference>
<keyword evidence="4" id="KW-0449">Lipoprotein</keyword>
<organism evidence="4 5">
    <name type="scientific">Actinobacillus delphinicola</name>
    <dbReference type="NCBI Taxonomy" id="51161"/>
    <lineage>
        <taxon>Bacteria</taxon>
        <taxon>Pseudomonadati</taxon>
        <taxon>Pseudomonadota</taxon>
        <taxon>Gammaproteobacteria</taxon>
        <taxon>Pasteurellales</taxon>
        <taxon>Pasteurellaceae</taxon>
        <taxon>Actinobacillus</taxon>
    </lineage>
</organism>
<dbReference type="GO" id="GO:0120010">
    <property type="term" value="P:intermembrane phospholipid transfer"/>
    <property type="evidence" value="ECO:0007669"/>
    <property type="project" value="TreeGrafter"/>
</dbReference>
<reference evidence="4 5" key="1">
    <citation type="submission" date="2018-12" db="EMBL/GenBank/DDBJ databases">
        <authorList>
            <consortium name="Pathogen Informatics"/>
        </authorList>
    </citation>
    <scope>NUCLEOTIDE SEQUENCE [LARGE SCALE GENOMIC DNA]</scope>
    <source>
        <strain evidence="4 5">NCTC12871</strain>
    </source>
</reference>
<keyword evidence="5" id="KW-1185">Reference proteome</keyword>
<evidence type="ECO:0000313" key="4">
    <source>
        <dbReference type="EMBL" id="VEJ09432.1"/>
    </source>
</evidence>
<dbReference type="Proteomes" id="UP000279799">
    <property type="component" value="Chromosome"/>
</dbReference>
<gene>
    <name evidence="4" type="primary">mlaA</name>
    <name evidence="4" type="ORF">NCTC12871_00885</name>
</gene>
<dbReference type="EMBL" id="LR134510">
    <property type="protein sequence ID" value="VEJ09432.1"/>
    <property type="molecule type" value="Genomic_DNA"/>
</dbReference>
<evidence type="ECO:0000256" key="1">
    <source>
        <dbReference type="ARBA" id="ARBA00010634"/>
    </source>
</evidence>
<dbReference type="PANTHER" id="PTHR30035:SF3">
    <property type="entry name" value="INTERMEMBRANE PHOSPHOLIPID TRANSPORT SYSTEM LIPOPROTEIN MLAA"/>
    <property type="match status" value="1"/>
</dbReference>
<protein>
    <submittedName>
        <fullName evidence="4">VacJ lipoprotein</fullName>
    </submittedName>
</protein>